<keyword evidence="3" id="KW-1185">Reference proteome</keyword>
<sequence>MQPHSESDSVRAGPSSIQLPRTLGRPPVSKVSRAALLAASPDLGHLSVDDIRKTLLENASQMLASTSALSPSHLPAALPKDCLPPYLTVPVLPDRHCPCPSFPTHILAVSTARASASASSPSAATDIHLIFPIHAPILAAHCSKLPVLPTRAPRARPDTSAAAAVSVHLPVLPLALPSAPAFAVLLGWMYTRRLGAVLSALLAFPASDPFLRRLELTLTPKAVRAALASRSDRHALAAHVCAAAAGDVAGDVAELMTHTAHVKELWQDMVALGIDDDALWDTLQLAYEIVLGALNLAVLPK</sequence>
<dbReference type="AlphaFoldDB" id="A0AAD6VEZ8"/>
<dbReference type="EMBL" id="JARJCW010000035">
    <property type="protein sequence ID" value="KAJ7207905.1"/>
    <property type="molecule type" value="Genomic_DNA"/>
</dbReference>
<evidence type="ECO:0000313" key="2">
    <source>
        <dbReference type="EMBL" id="KAJ7207905.1"/>
    </source>
</evidence>
<accession>A0AAD6VEZ8</accession>
<evidence type="ECO:0000256" key="1">
    <source>
        <dbReference type="SAM" id="MobiDB-lite"/>
    </source>
</evidence>
<protein>
    <recommendedName>
        <fullName evidence="4">Clp1-like protein</fullName>
    </recommendedName>
</protein>
<proteinExistence type="predicted"/>
<reference evidence="2" key="1">
    <citation type="submission" date="2023-03" db="EMBL/GenBank/DDBJ databases">
        <title>Massive genome expansion in bonnet fungi (Mycena s.s.) driven by repeated elements and novel gene families across ecological guilds.</title>
        <authorList>
            <consortium name="Lawrence Berkeley National Laboratory"/>
            <person name="Harder C.B."/>
            <person name="Miyauchi S."/>
            <person name="Viragh M."/>
            <person name="Kuo A."/>
            <person name="Thoen E."/>
            <person name="Andreopoulos B."/>
            <person name="Lu D."/>
            <person name="Skrede I."/>
            <person name="Drula E."/>
            <person name="Henrissat B."/>
            <person name="Morin E."/>
            <person name="Kohler A."/>
            <person name="Barry K."/>
            <person name="LaButti K."/>
            <person name="Morin E."/>
            <person name="Salamov A."/>
            <person name="Lipzen A."/>
            <person name="Mereny Z."/>
            <person name="Hegedus B."/>
            <person name="Baldrian P."/>
            <person name="Stursova M."/>
            <person name="Weitz H."/>
            <person name="Taylor A."/>
            <person name="Grigoriev I.V."/>
            <person name="Nagy L.G."/>
            <person name="Martin F."/>
            <person name="Kauserud H."/>
        </authorList>
    </citation>
    <scope>NUCLEOTIDE SEQUENCE</scope>
    <source>
        <strain evidence="2">9144</strain>
    </source>
</reference>
<gene>
    <name evidence="2" type="ORF">GGX14DRAFT_634366</name>
</gene>
<feature type="region of interest" description="Disordered" evidence="1">
    <location>
        <begin position="1"/>
        <end position="26"/>
    </location>
</feature>
<organism evidence="2 3">
    <name type="scientific">Mycena pura</name>
    <dbReference type="NCBI Taxonomy" id="153505"/>
    <lineage>
        <taxon>Eukaryota</taxon>
        <taxon>Fungi</taxon>
        <taxon>Dikarya</taxon>
        <taxon>Basidiomycota</taxon>
        <taxon>Agaricomycotina</taxon>
        <taxon>Agaricomycetes</taxon>
        <taxon>Agaricomycetidae</taxon>
        <taxon>Agaricales</taxon>
        <taxon>Marasmiineae</taxon>
        <taxon>Mycenaceae</taxon>
        <taxon>Mycena</taxon>
    </lineage>
</organism>
<evidence type="ECO:0000313" key="3">
    <source>
        <dbReference type="Proteomes" id="UP001219525"/>
    </source>
</evidence>
<name>A0AAD6VEZ8_9AGAR</name>
<dbReference type="Proteomes" id="UP001219525">
    <property type="component" value="Unassembled WGS sequence"/>
</dbReference>
<comment type="caution">
    <text evidence="2">The sequence shown here is derived from an EMBL/GenBank/DDBJ whole genome shotgun (WGS) entry which is preliminary data.</text>
</comment>
<evidence type="ECO:0008006" key="4">
    <source>
        <dbReference type="Google" id="ProtNLM"/>
    </source>
</evidence>